<dbReference type="AlphaFoldDB" id="A0A061S758"/>
<gene>
    <name evidence="2" type="ORF">TSPGSL018_11110</name>
</gene>
<name>A0A061S758_9CHLO</name>
<feature type="region of interest" description="Disordered" evidence="1">
    <location>
        <begin position="46"/>
        <end position="69"/>
    </location>
</feature>
<accession>A0A061S758</accession>
<protein>
    <submittedName>
        <fullName evidence="2">Uncharacterized protein</fullName>
    </submittedName>
</protein>
<dbReference type="EMBL" id="GBEZ01005205">
    <property type="protein sequence ID" value="JAC80078.1"/>
    <property type="molecule type" value="Transcribed_RNA"/>
</dbReference>
<proteinExistence type="predicted"/>
<sequence length="69" mass="7593">VRGRASPVLPPCHPIARRPPTPQRPAGAPHVPGRELLLPRAPHLQGIRALSHRRRRSCRPIRGGPQAEL</sequence>
<feature type="compositionally biased region" description="Basic residues" evidence="1">
    <location>
        <begin position="50"/>
        <end position="59"/>
    </location>
</feature>
<evidence type="ECO:0000256" key="1">
    <source>
        <dbReference type="SAM" id="MobiDB-lite"/>
    </source>
</evidence>
<evidence type="ECO:0000313" key="2">
    <source>
        <dbReference type="EMBL" id="JAC80078.1"/>
    </source>
</evidence>
<feature type="region of interest" description="Disordered" evidence="1">
    <location>
        <begin position="1"/>
        <end position="34"/>
    </location>
</feature>
<feature type="compositionally biased region" description="Pro residues" evidence="1">
    <location>
        <begin position="8"/>
        <end position="23"/>
    </location>
</feature>
<feature type="non-terminal residue" evidence="2">
    <location>
        <position position="1"/>
    </location>
</feature>
<reference evidence="2" key="1">
    <citation type="submission" date="2014-05" db="EMBL/GenBank/DDBJ databases">
        <title>The transcriptome of the halophilic microalga Tetraselmis sp. GSL018 isolated from the Great Salt Lake, Utah.</title>
        <authorList>
            <person name="Jinkerson R.E."/>
            <person name="D'Adamo S."/>
            <person name="Posewitz M.C."/>
        </authorList>
    </citation>
    <scope>NUCLEOTIDE SEQUENCE</scope>
    <source>
        <strain evidence="2">GSL018</strain>
    </source>
</reference>
<organism evidence="2">
    <name type="scientific">Tetraselmis sp. GSL018</name>
    <dbReference type="NCBI Taxonomy" id="582737"/>
    <lineage>
        <taxon>Eukaryota</taxon>
        <taxon>Viridiplantae</taxon>
        <taxon>Chlorophyta</taxon>
        <taxon>core chlorophytes</taxon>
        <taxon>Chlorodendrophyceae</taxon>
        <taxon>Chlorodendrales</taxon>
        <taxon>Chlorodendraceae</taxon>
        <taxon>Tetraselmis</taxon>
    </lineage>
</organism>